<gene>
    <name evidence="1" type="ORF">QFC20_006550</name>
</gene>
<keyword evidence="2" id="KW-1185">Reference proteome</keyword>
<dbReference type="Proteomes" id="UP001230649">
    <property type="component" value="Unassembled WGS sequence"/>
</dbReference>
<sequence length="108" mass="11164">MFSINTTISRTARRGLTLARPISSTAARSSAAEKLDKPGSPSDISNNKSQHPDSVKRGNEPANDAELDPKKSSEGGSAGSASFARSTKEPDASKKPVSPAAPGTNKLD</sequence>
<evidence type="ECO:0000313" key="2">
    <source>
        <dbReference type="Proteomes" id="UP001230649"/>
    </source>
</evidence>
<protein>
    <submittedName>
        <fullName evidence="1">Uncharacterized protein</fullName>
    </submittedName>
</protein>
<comment type="caution">
    <text evidence="1">The sequence shown here is derived from an EMBL/GenBank/DDBJ whole genome shotgun (WGS) entry which is preliminary data.</text>
</comment>
<proteinExistence type="predicted"/>
<evidence type="ECO:0000313" key="1">
    <source>
        <dbReference type="EMBL" id="KAJ9095841.1"/>
    </source>
</evidence>
<name>A0ACC2V9U1_9TREE</name>
<accession>A0ACC2V9U1</accession>
<organism evidence="1 2">
    <name type="scientific">Naganishia adeliensis</name>
    <dbReference type="NCBI Taxonomy" id="92952"/>
    <lineage>
        <taxon>Eukaryota</taxon>
        <taxon>Fungi</taxon>
        <taxon>Dikarya</taxon>
        <taxon>Basidiomycota</taxon>
        <taxon>Agaricomycotina</taxon>
        <taxon>Tremellomycetes</taxon>
        <taxon>Filobasidiales</taxon>
        <taxon>Filobasidiaceae</taxon>
        <taxon>Naganishia</taxon>
    </lineage>
</organism>
<dbReference type="EMBL" id="JASBWS010000119">
    <property type="protein sequence ID" value="KAJ9095841.1"/>
    <property type="molecule type" value="Genomic_DNA"/>
</dbReference>
<reference evidence="1" key="1">
    <citation type="submission" date="2023-04" db="EMBL/GenBank/DDBJ databases">
        <title>Draft Genome sequencing of Naganishia species isolated from polar environments using Oxford Nanopore Technology.</title>
        <authorList>
            <person name="Leo P."/>
            <person name="Venkateswaran K."/>
        </authorList>
    </citation>
    <scope>NUCLEOTIDE SEQUENCE</scope>
    <source>
        <strain evidence="1">MNA-CCFEE 5262</strain>
    </source>
</reference>